<sequence>MIVVSTAPIIISNKIALMFVLVIACLSFD</sequence>
<reference evidence="2" key="1">
    <citation type="submission" date="2012-05" db="EMBL/GenBank/DDBJ databases">
        <authorList>
            <person name="Krishnakumar V."/>
            <person name="Cheung F."/>
            <person name="Xiao Y."/>
            <person name="Chan A."/>
            <person name="Moskal W.A."/>
            <person name="Town C.D."/>
        </authorList>
    </citation>
    <scope>NUCLEOTIDE SEQUENCE</scope>
</reference>
<keyword evidence="1" id="KW-0812">Transmembrane</keyword>
<dbReference type="EMBL" id="BT134360">
    <property type="protein sequence ID" value="AFK34155.1"/>
    <property type="molecule type" value="mRNA"/>
</dbReference>
<proteinExistence type="evidence at transcript level"/>
<organism evidence="2">
    <name type="scientific">Lotus japonicus</name>
    <name type="common">Lotus corniculatus var. japonicus</name>
    <dbReference type="NCBI Taxonomy" id="34305"/>
    <lineage>
        <taxon>Eukaryota</taxon>
        <taxon>Viridiplantae</taxon>
        <taxon>Streptophyta</taxon>
        <taxon>Embryophyta</taxon>
        <taxon>Tracheophyta</taxon>
        <taxon>Spermatophyta</taxon>
        <taxon>Magnoliopsida</taxon>
        <taxon>eudicotyledons</taxon>
        <taxon>Gunneridae</taxon>
        <taxon>Pentapetalae</taxon>
        <taxon>rosids</taxon>
        <taxon>fabids</taxon>
        <taxon>Fabales</taxon>
        <taxon>Fabaceae</taxon>
        <taxon>Papilionoideae</taxon>
        <taxon>50 kb inversion clade</taxon>
        <taxon>NPAAA clade</taxon>
        <taxon>Hologalegina</taxon>
        <taxon>robinioid clade</taxon>
        <taxon>Loteae</taxon>
        <taxon>Lotus</taxon>
    </lineage>
</organism>
<name>I3S1L3_LOTJA</name>
<feature type="transmembrane region" description="Helical" evidence="1">
    <location>
        <begin position="6"/>
        <end position="28"/>
    </location>
</feature>
<evidence type="ECO:0000256" key="1">
    <source>
        <dbReference type="SAM" id="Phobius"/>
    </source>
</evidence>
<accession>I3S1L3</accession>
<keyword evidence="1" id="KW-0472">Membrane</keyword>
<dbReference type="AlphaFoldDB" id="I3S1L3"/>
<evidence type="ECO:0000313" key="2">
    <source>
        <dbReference type="EMBL" id="AFK34155.1"/>
    </source>
</evidence>
<keyword evidence="1" id="KW-1133">Transmembrane helix</keyword>
<protein>
    <submittedName>
        <fullName evidence="2">Uncharacterized protein</fullName>
    </submittedName>
</protein>